<keyword evidence="3" id="KW-1185">Reference proteome</keyword>
<dbReference type="STRING" id="2903.R1B4L5"/>
<sequence>MLLALPVLTTALVAGPRAELPVHQQMRAAAAPLRVSTARMMADPAPPPAAKLDALSEKWRKRQAREEDEGAQLVGWSKAAEITNGRFAMFFLPVGLITEYYTGESVPQQVYTLLQTLGFVE</sequence>
<feature type="signal peptide" evidence="1">
    <location>
        <begin position="1"/>
        <end position="18"/>
    </location>
</feature>
<dbReference type="RefSeq" id="XP_005756426.1">
    <property type="nucleotide sequence ID" value="XM_005756369.1"/>
</dbReference>
<keyword evidence="1" id="KW-0732">Signal</keyword>
<dbReference type="SUPFAM" id="SSF103511">
    <property type="entry name" value="Chlorophyll a-b binding protein"/>
    <property type="match status" value="1"/>
</dbReference>
<evidence type="ECO:0000313" key="3">
    <source>
        <dbReference type="Proteomes" id="UP000013827"/>
    </source>
</evidence>
<evidence type="ECO:0008006" key="4">
    <source>
        <dbReference type="Google" id="ProtNLM"/>
    </source>
</evidence>
<dbReference type="GeneID" id="17250144"/>
<accession>A0A0D3HYB2</accession>
<feature type="chain" id="PRO_5044234137" description="High light inducible protein" evidence="1">
    <location>
        <begin position="19"/>
        <end position="121"/>
    </location>
</feature>
<name>A0A0D3HYB2_EMIH1</name>
<evidence type="ECO:0000313" key="2">
    <source>
        <dbReference type="EnsemblProtists" id="EOD03997"/>
    </source>
</evidence>
<dbReference type="HOGENOM" id="CLU_2042476_0_0_1"/>
<protein>
    <recommendedName>
        <fullName evidence="4">High light inducible protein</fullName>
    </recommendedName>
</protein>
<reference evidence="2" key="2">
    <citation type="submission" date="2024-10" db="UniProtKB">
        <authorList>
            <consortium name="EnsemblProtists"/>
        </authorList>
    </citation>
    <scope>IDENTIFICATION</scope>
</reference>
<dbReference type="AlphaFoldDB" id="A0A0D3HYB2"/>
<dbReference type="PaxDb" id="2903-EOD03997"/>
<dbReference type="EnsemblProtists" id="EOD03997">
    <property type="protein sequence ID" value="EOD03997"/>
    <property type="gene ID" value="EMIHUDRAFT_250739"/>
</dbReference>
<organism evidence="2 3">
    <name type="scientific">Emiliania huxleyi (strain CCMP1516)</name>
    <dbReference type="NCBI Taxonomy" id="280463"/>
    <lineage>
        <taxon>Eukaryota</taxon>
        <taxon>Haptista</taxon>
        <taxon>Haptophyta</taxon>
        <taxon>Prymnesiophyceae</taxon>
        <taxon>Isochrysidales</taxon>
        <taxon>Noelaerhabdaceae</taxon>
        <taxon>Emiliania</taxon>
    </lineage>
</organism>
<reference evidence="3" key="1">
    <citation type="journal article" date="2013" name="Nature">
        <title>Pan genome of the phytoplankton Emiliania underpins its global distribution.</title>
        <authorList>
            <person name="Read B.A."/>
            <person name="Kegel J."/>
            <person name="Klute M.J."/>
            <person name="Kuo A."/>
            <person name="Lefebvre S.C."/>
            <person name="Maumus F."/>
            <person name="Mayer C."/>
            <person name="Miller J."/>
            <person name="Monier A."/>
            <person name="Salamov A."/>
            <person name="Young J."/>
            <person name="Aguilar M."/>
            <person name="Claverie J.M."/>
            <person name="Frickenhaus S."/>
            <person name="Gonzalez K."/>
            <person name="Herman E.K."/>
            <person name="Lin Y.C."/>
            <person name="Napier J."/>
            <person name="Ogata H."/>
            <person name="Sarno A.F."/>
            <person name="Shmutz J."/>
            <person name="Schroeder D."/>
            <person name="de Vargas C."/>
            <person name="Verret F."/>
            <person name="von Dassow P."/>
            <person name="Valentin K."/>
            <person name="Van de Peer Y."/>
            <person name="Wheeler G."/>
            <person name="Dacks J.B."/>
            <person name="Delwiche C.F."/>
            <person name="Dyhrman S.T."/>
            <person name="Glockner G."/>
            <person name="John U."/>
            <person name="Richards T."/>
            <person name="Worden A.Z."/>
            <person name="Zhang X."/>
            <person name="Grigoriev I.V."/>
            <person name="Allen A.E."/>
            <person name="Bidle K."/>
            <person name="Borodovsky M."/>
            <person name="Bowler C."/>
            <person name="Brownlee C."/>
            <person name="Cock J.M."/>
            <person name="Elias M."/>
            <person name="Gladyshev V.N."/>
            <person name="Groth M."/>
            <person name="Guda C."/>
            <person name="Hadaegh A."/>
            <person name="Iglesias-Rodriguez M.D."/>
            <person name="Jenkins J."/>
            <person name="Jones B.M."/>
            <person name="Lawson T."/>
            <person name="Leese F."/>
            <person name="Lindquist E."/>
            <person name="Lobanov A."/>
            <person name="Lomsadze A."/>
            <person name="Malik S.B."/>
            <person name="Marsh M.E."/>
            <person name="Mackinder L."/>
            <person name="Mock T."/>
            <person name="Mueller-Roeber B."/>
            <person name="Pagarete A."/>
            <person name="Parker M."/>
            <person name="Probert I."/>
            <person name="Quesneville H."/>
            <person name="Raines C."/>
            <person name="Rensing S.A."/>
            <person name="Riano-Pachon D.M."/>
            <person name="Richier S."/>
            <person name="Rokitta S."/>
            <person name="Shiraiwa Y."/>
            <person name="Soanes D.M."/>
            <person name="van der Giezen M."/>
            <person name="Wahlund T.M."/>
            <person name="Williams B."/>
            <person name="Wilson W."/>
            <person name="Wolfe G."/>
            <person name="Wurch L.L."/>
        </authorList>
    </citation>
    <scope>NUCLEOTIDE SEQUENCE</scope>
</reference>
<dbReference type="Proteomes" id="UP000013827">
    <property type="component" value="Unassembled WGS sequence"/>
</dbReference>
<evidence type="ECO:0000256" key="1">
    <source>
        <dbReference type="SAM" id="SignalP"/>
    </source>
</evidence>
<dbReference type="KEGG" id="ehx:EMIHUDRAFT_250739"/>
<proteinExistence type="predicted"/>